<name>A0A0K1LPH5_9CAUD</name>
<dbReference type="RefSeq" id="YP_009194289.1">
    <property type="nucleotide sequence ID" value="NC_028750.1"/>
</dbReference>
<dbReference type="Proteomes" id="UP000203408">
    <property type="component" value="Segment"/>
</dbReference>
<dbReference type="Pfam" id="PF10789">
    <property type="entry name" value="Phage_RpbA"/>
    <property type="match status" value="1"/>
</dbReference>
<protein>
    <submittedName>
        <fullName evidence="1">RNA-polymerase binding protein</fullName>
    </submittedName>
</protein>
<accession>A0A0K1LPH5</accession>
<evidence type="ECO:0000313" key="2">
    <source>
        <dbReference type="Proteomes" id="UP000203408"/>
    </source>
</evidence>
<organism evidence="1 2">
    <name type="scientific">Klebsiella phage Matisse</name>
    <dbReference type="NCBI Taxonomy" id="1675607"/>
    <lineage>
        <taxon>Viruses</taxon>
        <taxon>Duplodnaviria</taxon>
        <taxon>Heunggongvirae</taxon>
        <taxon>Uroviricota</taxon>
        <taxon>Caudoviricetes</taxon>
        <taxon>Pantevenvirales</taxon>
        <taxon>Straboviridae</taxon>
        <taxon>Slopekvirus</taxon>
        <taxon>Slopekvirus matisse</taxon>
    </lineage>
</organism>
<proteinExistence type="predicted"/>
<keyword evidence="2" id="KW-1185">Reference proteome</keyword>
<reference evidence="1 2" key="1">
    <citation type="journal article" date="2015" name="Genome Announc.">
        <title>Complete Genome Sequence of Carbapenemase-Producing Klebsiella pneumoniae Myophage Matisse.</title>
        <authorList>
            <person name="Provasek V.E."/>
            <person name="Lessor L.E."/>
            <person name="Cahill J.L."/>
            <person name="Rasche E.S."/>
            <person name="Kuty Everett G.F."/>
        </authorList>
    </citation>
    <scope>NUCLEOTIDE SEQUENCE [LARGE SCALE GENOMIC DNA]</scope>
</reference>
<evidence type="ECO:0000313" key="1">
    <source>
        <dbReference type="EMBL" id="AKU44349.1"/>
    </source>
</evidence>
<dbReference type="GeneID" id="26613227"/>
<dbReference type="EMBL" id="KT001918">
    <property type="protein sequence ID" value="AKU44349.1"/>
    <property type="molecule type" value="Genomic_DNA"/>
</dbReference>
<dbReference type="KEGG" id="vg:26613227"/>
<gene>
    <name evidence="1" type="ORF">CPT_Matisse45</name>
</gene>
<dbReference type="InterPro" id="IPR019725">
    <property type="entry name" value="Phage_T4_P15K_Rpol-bd"/>
</dbReference>
<sequence length="89" mass="10605">MNESNVFVDYMNRVRKSWVAKLSDETKELFKAMPQEERFKHYRDIDEKVVAEHRKLTSERREDPKRTTVKEMADMLDTAAETVVKSLIK</sequence>